<evidence type="ECO:0000313" key="2">
    <source>
        <dbReference type="Proteomes" id="UP000717328"/>
    </source>
</evidence>
<gene>
    <name evidence="1" type="ORF">H0H81_012616</name>
</gene>
<dbReference type="Gene3D" id="3.80.10.10">
    <property type="entry name" value="Ribonuclease Inhibitor"/>
    <property type="match status" value="1"/>
</dbReference>
<reference evidence="1" key="2">
    <citation type="submission" date="2021-10" db="EMBL/GenBank/DDBJ databases">
        <title>Phylogenomics reveals ancestral predisposition of the termite-cultivated fungus Termitomyces towards a domesticated lifestyle.</title>
        <authorList>
            <person name="Auxier B."/>
            <person name="Grum-Grzhimaylo A."/>
            <person name="Cardenas M.E."/>
            <person name="Lodge J.D."/>
            <person name="Laessoe T."/>
            <person name="Pedersen O."/>
            <person name="Smith M.E."/>
            <person name="Kuyper T.W."/>
            <person name="Franco-Molano E.A."/>
            <person name="Baroni T.J."/>
            <person name="Aanen D.K."/>
        </authorList>
    </citation>
    <scope>NUCLEOTIDE SEQUENCE</scope>
    <source>
        <strain evidence="1">D49</strain>
    </source>
</reference>
<dbReference type="SUPFAM" id="SSF52047">
    <property type="entry name" value="RNI-like"/>
    <property type="match status" value="1"/>
</dbReference>
<dbReference type="AlphaFoldDB" id="A0A9P7FQG7"/>
<reference evidence="1" key="1">
    <citation type="submission" date="2021-02" db="EMBL/GenBank/DDBJ databases">
        <authorList>
            <person name="Nieuwenhuis M."/>
            <person name="Van De Peppel L.J.J."/>
        </authorList>
    </citation>
    <scope>NUCLEOTIDE SEQUENCE</scope>
    <source>
        <strain evidence="1">D49</strain>
    </source>
</reference>
<dbReference type="Proteomes" id="UP000717328">
    <property type="component" value="Unassembled WGS sequence"/>
</dbReference>
<sequence>MRAFEDSPDLREARIPTGHHELHLPWSQLTTLGGNHISREILLEIPNLVELDFFRDFDVVVFPNQTTRLLSLKRLRVVCGDSLEWLEAPHLESLHMSRSRCFEQRPTDMYMIHSLVRRSGCNLRSLSLSGMNVGGDAESLEGLVVGIPSLLRLELENCDVIWTLLSGIVAPTDKSRRLPDIQHFTVTFGQEDSPGHLESSTVDLLEFLSTAGEGVSCLLSAQLLNVVISVEGENRLLHLKKNGLRVLHGKRLWQ</sequence>
<accession>A0A9P7FQG7</accession>
<comment type="caution">
    <text evidence="1">The sequence shown here is derived from an EMBL/GenBank/DDBJ whole genome shotgun (WGS) entry which is preliminary data.</text>
</comment>
<dbReference type="InterPro" id="IPR032675">
    <property type="entry name" value="LRR_dom_sf"/>
</dbReference>
<name>A0A9P7FQG7_9AGAR</name>
<protein>
    <submittedName>
        <fullName evidence="1">Uncharacterized protein</fullName>
    </submittedName>
</protein>
<evidence type="ECO:0000313" key="1">
    <source>
        <dbReference type="EMBL" id="KAG5635046.1"/>
    </source>
</evidence>
<dbReference type="OrthoDB" id="3270987at2759"/>
<dbReference type="EMBL" id="JABCKI010006195">
    <property type="protein sequence ID" value="KAG5635046.1"/>
    <property type="molecule type" value="Genomic_DNA"/>
</dbReference>
<organism evidence="1 2">
    <name type="scientific">Sphagnurus paluster</name>
    <dbReference type="NCBI Taxonomy" id="117069"/>
    <lineage>
        <taxon>Eukaryota</taxon>
        <taxon>Fungi</taxon>
        <taxon>Dikarya</taxon>
        <taxon>Basidiomycota</taxon>
        <taxon>Agaricomycotina</taxon>
        <taxon>Agaricomycetes</taxon>
        <taxon>Agaricomycetidae</taxon>
        <taxon>Agaricales</taxon>
        <taxon>Tricholomatineae</taxon>
        <taxon>Lyophyllaceae</taxon>
        <taxon>Sphagnurus</taxon>
    </lineage>
</organism>
<proteinExistence type="predicted"/>
<keyword evidence="2" id="KW-1185">Reference proteome</keyword>